<protein>
    <submittedName>
        <fullName evidence="1">Uncharacterized protein</fullName>
    </submittedName>
</protein>
<proteinExistence type="predicted"/>
<comment type="caution">
    <text evidence="1">The sequence shown here is derived from an EMBL/GenBank/DDBJ whole genome shotgun (WGS) entry which is preliminary data.</text>
</comment>
<accession>A0A0F9RAD3</accession>
<organism evidence="1">
    <name type="scientific">marine sediment metagenome</name>
    <dbReference type="NCBI Taxonomy" id="412755"/>
    <lineage>
        <taxon>unclassified sequences</taxon>
        <taxon>metagenomes</taxon>
        <taxon>ecological metagenomes</taxon>
    </lineage>
</organism>
<dbReference type="AlphaFoldDB" id="A0A0F9RAD3"/>
<sequence length="46" mass="5168">MNDKEKAKAEQLIKEANQGLQKVFAIKRSIGISKELGKEDIKNNPN</sequence>
<name>A0A0F9RAD3_9ZZZZ</name>
<reference evidence="1" key="1">
    <citation type="journal article" date="2015" name="Nature">
        <title>Complex archaea that bridge the gap between prokaryotes and eukaryotes.</title>
        <authorList>
            <person name="Spang A."/>
            <person name="Saw J.H."/>
            <person name="Jorgensen S.L."/>
            <person name="Zaremba-Niedzwiedzka K."/>
            <person name="Martijn J."/>
            <person name="Lind A.E."/>
            <person name="van Eijk R."/>
            <person name="Schleper C."/>
            <person name="Guy L."/>
            <person name="Ettema T.J."/>
        </authorList>
    </citation>
    <scope>NUCLEOTIDE SEQUENCE</scope>
</reference>
<evidence type="ECO:0000313" key="1">
    <source>
        <dbReference type="EMBL" id="KKN46272.1"/>
    </source>
</evidence>
<gene>
    <name evidence="1" type="ORF">LCGC14_0674790</name>
</gene>
<dbReference type="EMBL" id="LAZR01001339">
    <property type="protein sequence ID" value="KKN46272.1"/>
    <property type="molecule type" value="Genomic_DNA"/>
</dbReference>